<sequence>MLNANFNARLGDFGLARALESEKTSYAELEGVPGTTGYVVSECFHTGKATCVSNVYGFGAVLLEVVRGQRPWNKIAGFQFLVDGVWFLHRDGHILEAVDKSGGNDYVAEEAERLLLLGLACSHPIASDRPKMQTIVQNCQDLLLSLMSRLSSFLSSGLQCGIQAVSVSVLHLEWAIVLVQLL</sequence>
<proteinExistence type="predicted"/>
<gene>
    <name evidence="1" type="ORF">OWV82_012549</name>
</gene>
<evidence type="ECO:0000313" key="1">
    <source>
        <dbReference type="EMBL" id="KAJ4713995.1"/>
    </source>
</evidence>
<dbReference type="EMBL" id="CM051400">
    <property type="protein sequence ID" value="KAJ4713995.1"/>
    <property type="molecule type" value="Genomic_DNA"/>
</dbReference>
<keyword evidence="2" id="KW-1185">Reference proteome</keyword>
<dbReference type="Proteomes" id="UP001164539">
    <property type="component" value="Chromosome 7"/>
</dbReference>
<organism evidence="1 2">
    <name type="scientific">Melia azedarach</name>
    <name type="common">Chinaberry tree</name>
    <dbReference type="NCBI Taxonomy" id="155640"/>
    <lineage>
        <taxon>Eukaryota</taxon>
        <taxon>Viridiplantae</taxon>
        <taxon>Streptophyta</taxon>
        <taxon>Embryophyta</taxon>
        <taxon>Tracheophyta</taxon>
        <taxon>Spermatophyta</taxon>
        <taxon>Magnoliopsida</taxon>
        <taxon>eudicotyledons</taxon>
        <taxon>Gunneridae</taxon>
        <taxon>Pentapetalae</taxon>
        <taxon>rosids</taxon>
        <taxon>malvids</taxon>
        <taxon>Sapindales</taxon>
        <taxon>Meliaceae</taxon>
        <taxon>Melia</taxon>
    </lineage>
</organism>
<name>A0ACC1XRH1_MELAZ</name>
<evidence type="ECO:0000313" key="2">
    <source>
        <dbReference type="Proteomes" id="UP001164539"/>
    </source>
</evidence>
<accession>A0ACC1XRH1</accession>
<protein>
    <submittedName>
        <fullName evidence="1">Lectin-like protein kinase</fullName>
    </submittedName>
</protein>
<comment type="caution">
    <text evidence="1">The sequence shown here is derived from an EMBL/GenBank/DDBJ whole genome shotgun (WGS) entry which is preliminary data.</text>
</comment>
<reference evidence="1 2" key="1">
    <citation type="journal article" date="2023" name="Science">
        <title>Complex scaffold remodeling in plant triterpene biosynthesis.</title>
        <authorList>
            <person name="De La Pena R."/>
            <person name="Hodgson H."/>
            <person name="Liu J.C."/>
            <person name="Stephenson M.J."/>
            <person name="Martin A.C."/>
            <person name="Owen C."/>
            <person name="Harkess A."/>
            <person name="Leebens-Mack J."/>
            <person name="Jimenez L.E."/>
            <person name="Osbourn A."/>
            <person name="Sattely E.S."/>
        </authorList>
    </citation>
    <scope>NUCLEOTIDE SEQUENCE [LARGE SCALE GENOMIC DNA]</scope>
    <source>
        <strain evidence="2">cv. JPN11</strain>
        <tissue evidence="1">Leaf</tissue>
    </source>
</reference>